<feature type="repeat" description="ANK" evidence="1">
    <location>
        <begin position="370"/>
        <end position="402"/>
    </location>
</feature>
<feature type="repeat" description="ANK" evidence="1">
    <location>
        <begin position="436"/>
        <end position="468"/>
    </location>
</feature>
<gene>
    <name evidence="3" type="ORF">TVAG_197150</name>
</gene>
<evidence type="ECO:0000259" key="2">
    <source>
        <dbReference type="Pfam" id="PF11929"/>
    </source>
</evidence>
<reference evidence="3" key="1">
    <citation type="submission" date="2006-10" db="EMBL/GenBank/DDBJ databases">
        <authorList>
            <person name="Amadeo P."/>
            <person name="Zhao Q."/>
            <person name="Wortman J."/>
            <person name="Fraser-Liggett C."/>
            <person name="Carlton J."/>
        </authorList>
    </citation>
    <scope>NUCLEOTIDE SEQUENCE</scope>
    <source>
        <strain evidence="3">G3</strain>
    </source>
</reference>
<dbReference type="Pfam" id="PF11929">
    <property type="entry name" value="DUF3447"/>
    <property type="match status" value="1"/>
</dbReference>
<dbReference type="InParanoid" id="A2EPI5"/>
<name>A2EPI5_TRIV3</name>
<accession>A2EPI5</accession>
<dbReference type="PROSITE" id="PS50297">
    <property type="entry name" value="ANK_REP_REGION"/>
    <property type="match status" value="6"/>
</dbReference>
<dbReference type="PRINTS" id="PR01415">
    <property type="entry name" value="ANKYRIN"/>
</dbReference>
<dbReference type="KEGG" id="tva:4763280"/>
<dbReference type="PANTHER" id="PTHR24182:SF13">
    <property type="entry name" value="LD18443P"/>
    <property type="match status" value="1"/>
</dbReference>
<dbReference type="AlphaFoldDB" id="A2EPI5"/>
<dbReference type="Pfam" id="PF13637">
    <property type="entry name" value="Ank_4"/>
    <property type="match status" value="1"/>
</dbReference>
<dbReference type="SUPFAM" id="SSF48403">
    <property type="entry name" value="Ankyrin repeat"/>
    <property type="match status" value="1"/>
</dbReference>
<sequence length="540" mass="62499">MSEQYFDFQRIFRYDIDTYNAVHQLNTENKEELNKIYQMIKTNLIDSRRYRPRKIIENILNIIPYNNRYAEQYLELAKHIYDEYRVEGVMYCNIFNYLFYKVYGINLNKSADFEENNSDNLNVHTENTIYRTIMYNDLKIFISFTEREGFDKDERLISKLYPHSKKGYSLLELCCYHGAVDCFKLLRTKFDSKITQKCLRFSFLGGNPEIMSECLKYQKPNQKCMKFAIISHNIDFVTFLMNEYNLEISLYDCGKYNNLESFFVYYAQTNDINECFYLSALYEMLPLCEYFIVHGANIHTKNCCGDSAFHQAVNHNNKEMAELLLSYGANINAKNIFGNTPLHMAALDDRKEMVEFLISHGANIDLQGRAGETALQYAAANNRKEVLKVLISHGANIYEKDYYDNTALQLASYNDSKEMIEYLISNGANIGDKNKHGRTALHNAANENRKETTEILISHGANVNDKDIYGNTPLHFAACKNCKETAELLLSHGVNIRIKDNDGNTAFRVAVENNCKETAELLFAYGTGLRLILPPEPRTA</sequence>
<feature type="domain" description="DUF3447" evidence="2">
    <location>
        <begin position="190"/>
        <end position="265"/>
    </location>
</feature>
<dbReference type="PROSITE" id="PS50088">
    <property type="entry name" value="ANK_REPEAT"/>
    <property type="match status" value="6"/>
</dbReference>
<dbReference type="SMART" id="SM00248">
    <property type="entry name" value="ANK"/>
    <property type="match status" value="9"/>
</dbReference>
<dbReference type="InterPro" id="IPR036770">
    <property type="entry name" value="Ankyrin_rpt-contain_sf"/>
</dbReference>
<feature type="repeat" description="ANK" evidence="1">
    <location>
        <begin position="403"/>
        <end position="435"/>
    </location>
</feature>
<dbReference type="SUPFAM" id="SSF140860">
    <property type="entry name" value="Pseudo ankyrin repeat-like"/>
    <property type="match status" value="1"/>
</dbReference>
<evidence type="ECO:0000313" key="3">
    <source>
        <dbReference type="EMBL" id="EAY05414.1"/>
    </source>
</evidence>
<feature type="repeat" description="ANK" evidence="1">
    <location>
        <begin position="337"/>
        <end position="369"/>
    </location>
</feature>
<proteinExistence type="predicted"/>
<feature type="repeat" description="ANK" evidence="1">
    <location>
        <begin position="304"/>
        <end position="336"/>
    </location>
</feature>
<evidence type="ECO:0000256" key="1">
    <source>
        <dbReference type="PROSITE-ProRule" id="PRU00023"/>
    </source>
</evidence>
<dbReference type="eggNOG" id="KOG4177">
    <property type="taxonomic scope" value="Eukaryota"/>
</dbReference>
<evidence type="ECO:0000313" key="4">
    <source>
        <dbReference type="Proteomes" id="UP000001542"/>
    </source>
</evidence>
<dbReference type="VEuPathDB" id="TrichDB:TVAGG3_0599770"/>
<dbReference type="Pfam" id="PF12796">
    <property type="entry name" value="Ank_2"/>
    <property type="match status" value="2"/>
</dbReference>
<dbReference type="InterPro" id="IPR002110">
    <property type="entry name" value="Ankyrin_rpt"/>
</dbReference>
<dbReference type="RefSeq" id="XP_001317637.1">
    <property type="nucleotide sequence ID" value="XM_001317602.1"/>
</dbReference>
<keyword evidence="1" id="KW-0040">ANK repeat</keyword>
<dbReference type="PANTHER" id="PTHR24182">
    <property type="entry name" value="ANKYRIN REPEAT AND SOCS BOX CONTAINING 4"/>
    <property type="match status" value="1"/>
</dbReference>
<dbReference type="Gene3D" id="1.25.40.20">
    <property type="entry name" value="Ankyrin repeat-containing domain"/>
    <property type="match status" value="1"/>
</dbReference>
<reference evidence="3" key="2">
    <citation type="journal article" date="2007" name="Science">
        <title>Draft genome sequence of the sexually transmitted pathogen Trichomonas vaginalis.</title>
        <authorList>
            <person name="Carlton J.M."/>
            <person name="Hirt R.P."/>
            <person name="Silva J.C."/>
            <person name="Delcher A.L."/>
            <person name="Schatz M."/>
            <person name="Zhao Q."/>
            <person name="Wortman J.R."/>
            <person name="Bidwell S.L."/>
            <person name="Alsmark U.C.M."/>
            <person name="Besteiro S."/>
            <person name="Sicheritz-Ponten T."/>
            <person name="Noel C.J."/>
            <person name="Dacks J.B."/>
            <person name="Foster P.G."/>
            <person name="Simillion C."/>
            <person name="Van de Peer Y."/>
            <person name="Miranda-Saavedra D."/>
            <person name="Barton G.J."/>
            <person name="Westrop G.D."/>
            <person name="Mueller S."/>
            <person name="Dessi D."/>
            <person name="Fiori P.L."/>
            <person name="Ren Q."/>
            <person name="Paulsen I."/>
            <person name="Zhang H."/>
            <person name="Bastida-Corcuera F.D."/>
            <person name="Simoes-Barbosa A."/>
            <person name="Brown M.T."/>
            <person name="Hayes R.D."/>
            <person name="Mukherjee M."/>
            <person name="Okumura C.Y."/>
            <person name="Schneider R."/>
            <person name="Smith A.J."/>
            <person name="Vanacova S."/>
            <person name="Villalvazo M."/>
            <person name="Haas B.J."/>
            <person name="Pertea M."/>
            <person name="Feldblyum T.V."/>
            <person name="Utterback T.R."/>
            <person name="Shu C.L."/>
            <person name="Osoegawa K."/>
            <person name="de Jong P.J."/>
            <person name="Hrdy I."/>
            <person name="Horvathova L."/>
            <person name="Zubacova Z."/>
            <person name="Dolezal P."/>
            <person name="Malik S.B."/>
            <person name="Logsdon J.M. Jr."/>
            <person name="Henze K."/>
            <person name="Gupta A."/>
            <person name="Wang C.C."/>
            <person name="Dunne R.L."/>
            <person name="Upcroft J.A."/>
            <person name="Upcroft P."/>
            <person name="White O."/>
            <person name="Salzberg S.L."/>
            <person name="Tang P."/>
            <person name="Chiu C.-H."/>
            <person name="Lee Y.-S."/>
            <person name="Embley T.M."/>
            <person name="Coombs G.H."/>
            <person name="Mottram J.C."/>
            <person name="Tachezy J."/>
            <person name="Fraser-Liggett C.M."/>
            <person name="Johnson P.J."/>
        </authorList>
    </citation>
    <scope>NUCLEOTIDE SEQUENCE [LARGE SCALE GENOMIC DNA]</scope>
    <source>
        <strain evidence="3">G3</strain>
    </source>
</reference>
<dbReference type="SMR" id="A2EPI5"/>
<dbReference type="OrthoDB" id="5401212at2759"/>
<organism evidence="3 4">
    <name type="scientific">Trichomonas vaginalis (strain ATCC PRA-98 / G3)</name>
    <dbReference type="NCBI Taxonomy" id="412133"/>
    <lineage>
        <taxon>Eukaryota</taxon>
        <taxon>Metamonada</taxon>
        <taxon>Parabasalia</taxon>
        <taxon>Trichomonadida</taxon>
        <taxon>Trichomonadidae</taxon>
        <taxon>Trichomonas</taxon>
    </lineage>
</organism>
<dbReference type="VEuPathDB" id="TrichDB:TVAG_197150"/>
<dbReference type="Proteomes" id="UP000001542">
    <property type="component" value="Unassembled WGS sequence"/>
</dbReference>
<dbReference type="InterPro" id="IPR020683">
    <property type="entry name" value="DUF3447"/>
</dbReference>
<feature type="repeat" description="ANK" evidence="1">
    <location>
        <begin position="469"/>
        <end position="501"/>
    </location>
</feature>
<dbReference type="EMBL" id="DS113449">
    <property type="protein sequence ID" value="EAY05414.1"/>
    <property type="molecule type" value="Genomic_DNA"/>
</dbReference>
<protein>
    <submittedName>
        <fullName evidence="3">Ankyrin repeat protein, putative</fullName>
    </submittedName>
</protein>
<keyword evidence="4" id="KW-1185">Reference proteome</keyword>